<dbReference type="Pfam" id="PF00001">
    <property type="entry name" value="7tm_1"/>
    <property type="match status" value="1"/>
</dbReference>
<dbReference type="InterPro" id="IPR017452">
    <property type="entry name" value="GPCR_Rhodpsn_7TM"/>
</dbReference>
<evidence type="ECO:0000313" key="12">
    <source>
        <dbReference type="Proteomes" id="UP000192578"/>
    </source>
</evidence>
<dbReference type="Gene3D" id="1.20.1070.10">
    <property type="entry name" value="Rhodopsin 7-helix transmembrane proteins"/>
    <property type="match status" value="1"/>
</dbReference>
<comment type="caution">
    <text evidence="11">The sequence shown here is derived from an EMBL/GenBank/DDBJ whole genome shotgun (WGS) entry which is preliminary data.</text>
</comment>
<feature type="transmembrane region" description="Helical" evidence="9">
    <location>
        <begin position="110"/>
        <end position="132"/>
    </location>
</feature>
<protein>
    <recommendedName>
        <fullName evidence="10">G-protein coupled receptors family 1 profile domain-containing protein</fullName>
    </recommendedName>
</protein>
<evidence type="ECO:0000256" key="4">
    <source>
        <dbReference type="ARBA" id="ARBA00023040"/>
    </source>
</evidence>
<feature type="domain" description="G-protein coupled receptors family 1 profile" evidence="10">
    <location>
        <begin position="43"/>
        <end position="292"/>
    </location>
</feature>
<gene>
    <name evidence="11" type="ORF">BV898_01391</name>
</gene>
<keyword evidence="7" id="KW-0807">Transducer</keyword>
<feature type="transmembrane region" description="Helical" evidence="9">
    <location>
        <begin position="241"/>
        <end position="264"/>
    </location>
</feature>
<keyword evidence="3 9" id="KW-1133">Transmembrane helix</keyword>
<comment type="subcellular location">
    <subcellularLocation>
        <location evidence="1">Membrane</location>
        <topology evidence="1">Multi-pass membrane protein</topology>
    </subcellularLocation>
</comment>
<dbReference type="Proteomes" id="UP000192578">
    <property type="component" value="Unassembled WGS sequence"/>
</dbReference>
<dbReference type="PANTHER" id="PTHR45695:SF9">
    <property type="entry name" value="LEUCOKININ RECEPTOR"/>
    <property type="match status" value="1"/>
</dbReference>
<dbReference type="InterPro" id="IPR000276">
    <property type="entry name" value="GPCR_Rhodpsn"/>
</dbReference>
<keyword evidence="6" id="KW-0675">Receptor</keyword>
<dbReference type="GO" id="GO:0005886">
    <property type="term" value="C:plasma membrane"/>
    <property type="evidence" value="ECO:0007669"/>
    <property type="project" value="TreeGrafter"/>
</dbReference>
<feature type="transmembrane region" description="Helical" evidence="9">
    <location>
        <begin position="189"/>
        <end position="220"/>
    </location>
</feature>
<dbReference type="CDD" id="cd00637">
    <property type="entry name" value="7tm_classA_rhodopsin-like"/>
    <property type="match status" value="1"/>
</dbReference>
<evidence type="ECO:0000256" key="1">
    <source>
        <dbReference type="ARBA" id="ARBA00004141"/>
    </source>
</evidence>
<dbReference type="GO" id="GO:0004930">
    <property type="term" value="F:G protein-coupled receptor activity"/>
    <property type="evidence" value="ECO:0007669"/>
    <property type="project" value="UniProtKB-KW"/>
</dbReference>
<evidence type="ECO:0000256" key="8">
    <source>
        <dbReference type="SAM" id="MobiDB-lite"/>
    </source>
</evidence>
<sequence length="360" mass="40199">MSNFSLQNNTGTVLNVTVVPDHSTQLLIWITAVLTIVSVGTVANILLLLAIAIHKPLRKSSSSALIAHCIAIDLYTTAVTVPTSTIPVYLGPGYYLPRDFCKYQPLFVVFVYPAGMYATCVVAIHRLIATLLPQFFPRFTKRRVIVILILIPWIMAMASDAFPTAGIGLTMQRLNATGSCSYVASGSNWYSVLVFTLVTTYIPTAIMGVSYLMVFVKTFLDIRFRTANGPGIRRRLEISRTLFLSFIRHCISLYPLNILIAFFAKEFSANFGFQLGMRWLLNSFAAINPVFYLASSKLFQQGVREVLRCQWRCRGQGRSVKPLHGRSRQVRRLPLGTDQVDGTSANNQTSRVDTMHRLAD</sequence>
<dbReference type="OrthoDB" id="9444602at2759"/>
<evidence type="ECO:0000256" key="2">
    <source>
        <dbReference type="ARBA" id="ARBA00022692"/>
    </source>
</evidence>
<keyword evidence="5 9" id="KW-0472">Membrane</keyword>
<organism evidence="11 12">
    <name type="scientific">Hypsibius exemplaris</name>
    <name type="common">Freshwater tardigrade</name>
    <dbReference type="NCBI Taxonomy" id="2072580"/>
    <lineage>
        <taxon>Eukaryota</taxon>
        <taxon>Metazoa</taxon>
        <taxon>Ecdysozoa</taxon>
        <taxon>Tardigrada</taxon>
        <taxon>Eutardigrada</taxon>
        <taxon>Parachela</taxon>
        <taxon>Hypsibioidea</taxon>
        <taxon>Hypsibiidae</taxon>
        <taxon>Hypsibius</taxon>
    </lineage>
</organism>
<evidence type="ECO:0000313" key="11">
    <source>
        <dbReference type="EMBL" id="OQV24799.1"/>
    </source>
</evidence>
<feature type="transmembrane region" description="Helical" evidence="9">
    <location>
        <begin position="276"/>
        <end position="294"/>
    </location>
</feature>
<reference evidence="12" key="1">
    <citation type="submission" date="2017-01" db="EMBL/GenBank/DDBJ databases">
        <title>Comparative genomics of anhydrobiosis in the tardigrade Hypsibius dujardini.</title>
        <authorList>
            <person name="Yoshida Y."/>
            <person name="Koutsovoulos G."/>
            <person name="Laetsch D."/>
            <person name="Stevens L."/>
            <person name="Kumar S."/>
            <person name="Horikawa D."/>
            <person name="Ishino K."/>
            <person name="Komine S."/>
            <person name="Tomita M."/>
            <person name="Blaxter M."/>
            <person name="Arakawa K."/>
        </authorList>
    </citation>
    <scope>NUCLEOTIDE SEQUENCE [LARGE SCALE GENOMIC DNA]</scope>
    <source>
        <strain evidence="12">Z151</strain>
    </source>
</reference>
<evidence type="ECO:0000256" key="3">
    <source>
        <dbReference type="ARBA" id="ARBA00022989"/>
    </source>
</evidence>
<feature type="transmembrane region" description="Helical" evidence="9">
    <location>
        <begin position="144"/>
        <end position="169"/>
    </location>
</feature>
<evidence type="ECO:0000256" key="6">
    <source>
        <dbReference type="ARBA" id="ARBA00023170"/>
    </source>
</evidence>
<feature type="transmembrane region" description="Helical" evidence="9">
    <location>
        <begin position="26"/>
        <end position="53"/>
    </location>
</feature>
<dbReference type="PROSITE" id="PS50262">
    <property type="entry name" value="G_PROTEIN_RECEP_F1_2"/>
    <property type="match status" value="1"/>
</dbReference>
<feature type="region of interest" description="Disordered" evidence="8">
    <location>
        <begin position="337"/>
        <end position="360"/>
    </location>
</feature>
<dbReference type="EMBL" id="MTYJ01000005">
    <property type="protein sequence ID" value="OQV24799.1"/>
    <property type="molecule type" value="Genomic_DNA"/>
</dbReference>
<name>A0A1W0XBB0_HYPEX</name>
<dbReference type="PANTHER" id="PTHR45695">
    <property type="entry name" value="LEUCOKININ RECEPTOR-RELATED"/>
    <property type="match status" value="1"/>
</dbReference>
<evidence type="ECO:0000256" key="5">
    <source>
        <dbReference type="ARBA" id="ARBA00023136"/>
    </source>
</evidence>
<keyword evidence="2 9" id="KW-0812">Transmembrane</keyword>
<dbReference type="AlphaFoldDB" id="A0A1W0XBB0"/>
<evidence type="ECO:0000259" key="10">
    <source>
        <dbReference type="PROSITE" id="PS50262"/>
    </source>
</evidence>
<keyword evidence="4" id="KW-0297">G-protein coupled receptor</keyword>
<accession>A0A1W0XBB0</accession>
<dbReference type="SUPFAM" id="SSF81321">
    <property type="entry name" value="Family A G protein-coupled receptor-like"/>
    <property type="match status" value="1"/>
</dbReference>
<evidence type="ECO:0000256" key="7">
    <source>
        <dbReference type="ARBA" id="ARBA00023224"/>
    </source>
</evidence>
<keyword evidence="12" id="KW-1185">Reference proteome</keyword>
<feature type="transmembrane region" description="Helical" evidence="9">
    <location>
        <begin position="65"/>
        <end position="90"/>
    </location>
</feature>
<dbReference type="PRINTS" id="PR00237">
    <property type="entry name" value="GPCRRHODOPSN"/>
</dbReference>
<evidence type="ECO:0000256" key="9">
    <source>
        <dbReference type="SAM" id="Phobius"/>
    </source>
</evidence>
<proteinExistence type="predicted"/>
<feature type="compositionally biased region" description="Polar residues" evidence="8">
    <location>
        <begin position="340"/>
        <end position="352"/>
    </location>
</feature>